<dbReference type="Pfam" id="PF02585">
    <property type="entry name" value="PIG-L"/>
    <property type="match status" value="1"/>
</dbReference>
<evidence type="ECO:0008006" key="3">
    <source>
        <dbReference type="Google" id="ProtNLM"/>
    </source>
</evidence>
<accession>A0ABP7DIU4</accession>
<dbReference type="Proteomes" id="UP001500523">
    <property type="component" value="Unassembled WGS sequence"/>
</dbReference>
<reference evidence="2" key="1">
    <citation type="journal article" date="2019" name="Int. J. Syst. Evol. Microbiol.">
        <title>The Global Catalogue of Microorganisms (GCM) 10K type strain sequencing project: providing services to taxonomists for standard genome sequencing and annotation.</title>
        <authorList>
            <consortium name="The Broad Institute Genomics Platform"/>
            <consortium name="The Broad Institute Genome Sequencing Center for Infectious Disease"/>
            <person name="Wu L."/>
            <person name="Ma J."/>
        </authorList>
    </citation>
    <scope>NUCLEOTIDE SEQUENCE [LARGE SCALE GENOMIC DNA]</scope>
    <source>
        <strain evidence="2">JCM 17498</strain>
    </source>
</reference>
<sequence length="269" mass="28936">MTADEWAVRLAGGGRIAEPVAIVVAHADDETLFAGSLLGRADDALLIHVTDSAPRDMTDARRLGFATRVDYAAARAIEVDAALVALAARPRRIGHGIADQDAVRRIAAIADRLVDELAGVALVATHAYEGGHPDHDAVACAVRLAVDRLDPPPALVEFPSYHLRGDERIWAEFWPDAAHPEHVRPLNAAEAARIEAALAAHASQAGVFEDWRPRVERWRAAPDHDFAAPPPPGACLYDRFGWAITGDRWRQHAAAAIASVRGTRGRGGR</sequence>
<comment type="caution">
    <text evidence="1">The sequence shown here is derived from an EMBL/GenBank/DDBJ whole genome shotgun (WGS) entry which is preliminary data.</text>
</comment>
<dbReference type="SUPFAM" id="SSF102588">
    <property type="entry name" value="LmbE-like"/>
    <property type="match status" value="1"/>
</dbReference>
<evidence type="ECO:0000313" key="1">
    <source>
        <dbReference type="EMBL" id="GAA3704986.1"/>
    </source>
</evidence>
<protein>
    <recommendedName>
        <fullName evidence="3">PIG-L family deacetylase</fullName>
    </recommendedName>
</protein>
<dbReference type="InterPro" id="IPR024078">
    <property type="entry name" value="LmbE-like_dom_sf"/>
</dbReference>
<proteinExistence type="predicted"/>
<evidence type="ECO:0000313" key="2">
    <source>
        <dbReference type="Proteomes" id="UP001500523"/>
    </source>
</evidence>
<dbReference type="RefSeq" id="WP_344692605.1">
    <property type="nucleotide sequence ID" value="NZ_BAABBF010000003.1"/>
</dbReference>
<dbReference type="EMBL" id="BAABBF010000003">
    <property type="protein sequence ID" value="GAA3704986.1"/>
    <property type="molecule type" value="Genomic_DNA"/>
</dbReference>
<gene>
    <name evidence="1" type="ORF">GCM10022268_13240</name>
</gene>
<keyword evidence="2" id="KW-1185">Reference proteome</keyword>
<name>A0ABP7DIU4_9SPHN</name>
<dbReference type="Gene3D" id="3.40.50.10320">
    <property type="entry name" value="LmbE-like"/>
    <property type="match status" value="1"/>
</dbReference>
<organism evidence="1 2">
    <name type="scientific">Sphingomonas cynarae</name>
    <dbReference type="NCBI Taxonomy" id="930197"/>
    <lineage>
        <taxon>Bacteria</taxon>
        <taxon>Pseudomonadati</taxon>
        <taxon>Pseudomonadota</taxon>
        <taxon>Alphaproteobacteria</taxon>
        <taxon>Sphingomonadales</taxon>
        <taxon>Sphingomonadaceae</taxon>
        <taxon>Sphingomonas</taxon>
    </lineage>
</organism>
<dbReference type="InterPro" id="IPR003737">
    <property type="entry name" value="GlcNAc_PI_deacetylase-related"/>
</dbReference>